<keyword evidence="2" id="KW-1185">Reference proteome</keyword>
<name>A0A9Q8T0B5_9PEZI</name>
<gene>
    <name evidence="1" type="ORF">CLUP02_12304</name>
</gene>
<dbReference type="Proteomes" id="UP000830671">
    <property type="component" value="Chromosome 6"/>
</dbReference>
<reference evidence="1" key="1">
    <citation type="journal article" date="2021" name="Mol. Plant Microbe Interact.">
        <title>Complete Genome Sequence of the Plant-Pathogenic Fungus Colletotrichum lupini.</title>
        <authorList>
            <person name="Baroncelli R."/>
            <person name="Pensec F."/>
            <person name="Da Lio D."/>
            <person name="Boufleur T."/>
            <person name="Vicente I."/>
            <person name="Sarrocco S."/>
            <person name="Picot A."/>
            <person name="Baraldi E."/>
            <person name="Sukno S."/>
            <person name="Thon M."/>
            <person name="Le Floch G."/>
        </authorList>
    </citation>
    <scope>NUCLEOTIDE SEQUENCE</scope>
    <source>
        <strain evidence="1">IMI 504893</strain>
    </source>
</reference>
<evidence type="ECO:0000313" key="2">
    <source>
        <dbReference type="Proteomes" id="UP000830671"/>
    </source>
</evidence>
<protein>
    <submittedName>
        <fullName evidence="1">Uncharacterized protein</fullName>
    </submittedName>
</protein>
<sequence>VVLDSLSLFPLTSFSFVSVASAAVKTFLSLYRLFLGFLQGITHAYVYCSIMKVNGWIDGE</sequence>
<proteinExistence type="predicted"/>
<accession>A0A9Q8T0B5</accession>
<dbReference type="AlphaFoldDB" id="A0A9Q8T0B5"/>
<evidence type="ECO:0000313" key="1">
    <source>
        <dbReference type="EMBL" id="UQC86802.1"/>
    </source>
</evidence>
<dbReference type="GeneID" id="73346278"/>
<dbReference type="EMBL" id="CP019478">
    <property type="protein sequence ID" value="UQC86802.1"/>
    <property type="molecule type" value="Genomic_DNA"/>
</dbReference>
<organism evidence="1 2">
    <name type="scientific">Colletotrichum lupini</name>
    <dbReference type="NCBI Taxonomy" id="145971"/>
    <lineage>
        <taxon>Eukaryota</taxon>
        <taxon>Fungi</taxon>
        <taxon>Dikarya</taxon>
        <taxon>Ascomycota</taxon>
        <taxon>Pezizomycotina</taxon>
        <taxon>Sordariomycetes</taxon>
        <taxon>Hypocreomycetidae</taxon>
        <taxon>Glomerellales</taxon>
        <taxon>Glomerellaceae</taxon>
        <taxon>Colletotrichum</taxon>
        <taxon>Colletotrichum acutatum species complex</taxon>
    </lineage>
</organism>
<dbReference type="RefSeq" id="XP_049148413.1">
    <property type="nucleotide sequence ID" value="XM_049291268.1"/>
</dbReference>
<dbReference type="KEGG" id="clup:CLUP02_12304"/>
<feature type="non-terminal residue" evidence="1">
    <location>
        <position position="1"/>
    </location>
</feature>